<reference evidence="5 6" key="1">
    <citation type="submission" date="2016-02" db="EMBL/GenBank/DDBJ databases">
        <title>Genome analysis of coral dinoflagellate symbionts highlights evolutionary adaptations to a symbiotic lifestyle.</title>
        <authorList>
            <person name="Aranda M."/>
            <person name="Li Y."/>
            <person name="Liew Y.J."/>
            <person name="Baumgarten S."/>
            <person name="Simakov O."/>
            <person name="Wilson M."/>
            <person name="Piel J."/>
            <person name="Ashoor H."/>
            <person name="Bougouffa S."/>
            <person name="Bajic V.B."/>
            <person name="Ryu T."/>
            <person name="Ravasi T."/>
            <person name="Bayer T."/>
            <person name="Micklem G."/>
            <person name="Kim H."/>
            <person name="Bhak J."/>
            <person name="Lajeunesse T.C."/>
            <person name="Voolstra C.R."/>
        </authorList>
    </citation>
    <scope>NUCLEOTIDE SEQUENCE [LARGE SCALE GENOMIC DNA]</scope>
    <source>
        <strain evidence="5 6">CCMP2467</strain>
    </source>
</reference>
<feature type="transmembrane region" description="Helical" evidence="4">
    <location>
        <begin position="362"/>
        <end position="384"/>
    </location>
</feature>
<keyword evidence="6" id="KW-1185">Reference proteome</keyword>
<evidence type="ECO:0000256" key="3">
    <source>
        <dbReference type="PROSITE-ProRule" id="PRU00023"/>
    </source>
</evidence>
<protein>
    <submittedName>
        <fullName evidence="5">Receptor-interacting serine/threonine-protein kinase 4</fullName>
    </submittedName>
</protein>
<dbReference type="InterPro" id="IPR036770">
    <property type="entry name" value="Ankyrin_rpt-contain_sf"/>
</dbReference>
<feature type="repeat" description="ANK" evidence="3">
    <location>
        <begin position="694"/>
        <end position="716"/>
    </location>
</feature>
<evidence type="ECO:0000256" key="1">
    <source>
        <dbReference type="ARBA" id="ARBA00022737"/>
    </source>
</evidence>
<keyword evidence="5" id="KW-0808">Transferase</keyword>
<dbReference type="PANTHER" id="PTHR24173">
    <property type="entry name" value="ANKYRIN REPEAT CONTAINING"/>
    <property type="match status" value="1"/>
</dbReference>
<gene>
    <name evidence="5" type="primary">RIPK4</name>
    <name evidence="5" type="ORF">AK812_SmicGene41100</name>
</gene>
<comment type="caution">
    <text evidence="5">The sequence shown here is derived from an EMBL/GenBank/DDBJ whole genome shotgun (WGS) entry which is preliminary data.</text>
</comment>
<evidence type="ECO:0000313" key="5">
    <source>
        <dbReference type="EMBL" id="OLP78699.1"/>
    </source>
</evidence>
<keyword evidence="5" id="KW-0675">Receptor</keyword>
<dbReference type="Pfam" id="PF12796">
    <property type="entry name" value="Ank_2"/>
    <property type="match status" value="3"/>
</dbReference>
<feature type="transmembrane region" description="Helical" evidence="4">
    <location>
        <begin position="1010"/>
        <end position="1029"/>
    </location>
</feature>
<sequence>MDLTAPLTRFCEMIWCMTEVSGMTNAEVCVFTVMVVFSVTMLWHMWTWQKKVMVLVQGLCLQQEKQLLEQSELFKAIQTQLQDRAFQNQRAADRMVDELYQQCNVLAQFFRPANMPEACKMVMDTLIERLQEDWSAVSFDATGLPDDLYQLRKQVLEMVSKLNTLQTRSGGSAQDRLHKALSGKLEELVEKTAVLRQLCFPQQKQLVDMVYGGSFGSFGATHHGLIDQTNETDDKVRAIQNDYMISGFLVDEGFVALATLTGCDGRIHSPRIALICAIELLLLALLVGKAVTLFVYSFMADLERARWTNACKFWWEVLPELTSFSAMRLLHCATPSVVLADVFSFAAYAGPRAELDGCATGFRLWMVFTLKKLMCLVIGIDAFLFKVRVAYSDIHKDELGPWSFLSLTMFIVQVLGIVQLSMFVRDRIFLFIFGGEDSIMQPAERALKSVWQAMVVRRVCQLFEWHKATAILITFDEDDFQKLVLNENGDIHESLMSTSVGSWDPLAESAVFASESLLSRISEDDKEEHTELMQLEGGMTAISCEAAKKQKRHLWSARAPAEQWKAYPLHMCRCALLFLCTFAALAVAADEEVLQLWQAVAEGDRDKVQELLGSGQFTVSEIRGEVNETLLHNATAEDQIEVLRLLLEAWPQGVQSTDRYGRTPLHSASSRGVAQILLEAWPRGAEAVTSGRTGGRTPLHYAAWYGHFEVVQLLLEAWPTGAEAVDKYGRTPLSDAAWSGHVEVLQVLLEAWPNGAKAVDIGGWTPLHVAARNGHLQVVQLLLDAWPGGIEAVDSLGSTPLHDAARSGQFQTVQLLLEAWPKGAEAVDKFGSTPWQVAPCGPLIPLACNGTDTSQGAVTEAALRLDCAFPTPGHPLLHDDPPLTKPLVELWLECGGSVHWRSKVGVPLADKLEDPDAKAYVEALISSEGLAKTLQDYRTWVIPGAALILAGTAVCLEHKSVRWYTQWRNSQRDDNHEQKDPFLQGARILVFRAFGSGTIIQKFWRWLESFTAVFFFGWSLLLMAPQWWLPVVGLAHLLPALFLHGIVALLRTPVLAVITTTNSSRVVALLRTTILLGMILAMPFLISIGATDAAYESLASSLRNPLLIALIEEVVMRRNNRESAGAVSAAEITAVLLLLTVGAVGLYYICLLGAVLMGCTKSLSSHTSDRKGAADSQQRAMEQAVQELLQKEPRQFREVRANIVPVSAFPWPPWRGQGLVVSVTLILLDVALDINTALTFLASEHYGFAAVMTFVVARSTLKQMCIIPPWRLPEAPAQ</sequence>
<feature type="repeat" description="ANK" evidence="3">
    <location>
        <begin position="728"/>
        <end position="750"/>
    </location>
</feature>
<evidence type="ECO:0000256" key="2">
    <source>
        <dbReference type="ARBA" id="ARBA00023043"/>
    </source>
</evidence>
<organism evidence="5 6">
    <name type="scientific">Symbiodinium microadriaticum</name>
    <name type="common">Dinoflagellate</name>
    <name type="synonym">Zooxanthella microadriatica</name>
    <dbReference type="NCBI Taxonomy" id="2951"/>
    <lineage>
        <taxon>Eukaryota</taxon>
        <taxon>Sar</taxon>
        <taxon>Alveolata</taxon>
        <taxon>Dinophyceae</taxon>
        <taxon>Suessiales</taxon>
        <taxon>Symbiodiniaceae</taxon>
        <taxon>Symbiodinium</taxon>
    </lineage>
</organism>
<dbReference type="PANTHER" id="PTHR24173:SF74">
    <property type="entry name" value="ANKYRIN REPEAT DOMAIN-CONTAINING PROTEIN 16"/>
    <property type="match status" value="1"/>
</dbReference>
<feature type="transmembrane region" description="Helical" evidence="4">
    <location>
        <begin position="1132"/>
        <end position="1156"/>
    </location>
</feature>
<dbReference type="InterPro" id="IPR002110">
    <property type="entry name" value="Ankyrin_rpt"/>
</dbReference>
<dbReference type="Gene3D" id="1.25.40.20">
    <property type="entry name" value="Ankyrin repeat-containing domain"/>
    <property type="match status" value="3"/>
</dbReference>
<dbReference type="EMBL" id="LSRX01001576">
    <property type="protein sequence ID" value="OLP78699.1"/>
    <property type="molecule type" value="Genomic_DNA"/>
</dbReference>
<keyword evidence="2 3" id="KW-0040">ANK repeat</keyword>
<evidence type="ECO:0000256" key="4">
    <source>
        <dbReference type="SAM" id="Phobius"/>
    </source>
</evidence>
<feature type="transmembrane region" description="Helical" evidence="4">
    <location>
        <begin position="404"/>
        <end position="424"/>
    </location>
</feature>
<feature type="repeat" description="ANK" evidence="3">
    <location>
        <begin position="762"/>
        <end position="784"/>
    </location>
</feature>
<keyword evidence="4" id="KW-0812">Transmembrane</keyword>
<feature type="transmembrane region" description="Helical" evidence="4">
    <location>
        <begin position="272"/>
        <end position="299"/>
    </location>
</feature>
<keyword evidence="4" id="KW-0472">Membrane</keyword>
<feature type="transmembrane region" description="Helical" evidence="4">
    <location>
        <begin position="1041"/>
        <end position="1061"/>
    </location>
</feature>
<evidence type="ECO:0000313" key="6">
    <source>
        <dbReference type="Proteomes" id="UP000186817"/>
    </source>
</evidence>
<dbReference type="PROSITE" id="PS50088">
    <property type="entry name" value="ANK_REPEAT"/>
    <property type="match status" value="4"/>
</dbReference>
<feature type="transmembrane region" description="Helical" evidence="4">
    <location>
        <begin position="20"/>
        <end position="43"/>
    </location>
</feature>
<dbReference type="AlphaFoldDB" id="A0A1Q9C703"/>
<feature type="transmembrane region" description="Helical" evidence="4">
    <location>
        <begin position="1073"/>
        <end position="1095"/>
    </location>
</feature>
<accession>A0A1Q9C703</accession>
<dbReference type="SMART" id="SM00248">
    <property type="entry name" value="ANK"/>
    <property type="match status" value="7"/>
</dbReference>
<dbReference type="SUPFAM" id="SSF48403">
    <property type="entry name" value="Ankyrin repeat"/>
    <property type="match status" value="1"/>
</dbReference>
<feature type="repeat" description="ANK" evidence="3">
    <location>
        <begin position="796"/>
        <end position="818"/>
    </location>
</feature>
<dbReference type="PROSITE" id="PS50297">
    <property type="entry name" value="ANK_REP_REGION"/>
    <property type="match status" value="4"/>
</dbReference>
<dbReference type="Proteomes" id="UP000186817">
    <property type="component" value="Unassembled WGS sequence"/>
</dbReference>
<keyword evidence="4" id="KW-1133">Transmembrane helix</keyword>
<dbReference type="OrthoDB" id="423898at2759"/>
<name>A0A1Q9C703_SYMMI</name>
<keyword evidence="5" id="KW-0418">Kinase</keyword>
<keyword evidence="1" id="KW-0677">Repeat</keyword>
<dbReference type="GO" id="GO:0016301">
    <property type="term" value="F:kinase activity"/>
    <property type="evidence" value="ECO:0007669"/>
    <property type="project" value="UniProtKB-KW"/>
</dbReference>
<proteinExistence type="predicted"/>